<evidence type="ECO:0000313" key="2">
    <source>
        <dbReference type="EnsemblMetazoa" id="ADIR009009-PA"/>
    </source>
</evidence>
<keyword evidence="1" id="KW-0472">Membrane</keyword>
<dbReference type="Proteomes" id="UP000075884">
    <property type="component" value="Unassembled WGS sequence"/>
</dbReference>
<keyword evidence="1" id="KW-1133">Transmembrane helix</keyword>
<accession>A0A182NMX4</accession>
<proteinExistence type="predicted"/>
<keyword evidence="1" id="KW-0812">Transmembrane</keyword>
<evidence type="ECO:0000256" key="1">
    <source>
        <dbReference type="SAM" id="Phobius"/>
    </source>
</evidence>
<feature type="transmembrane region" description="Helical" evidence="1">
    <location>
        <begin position="99"/>
        <end position="119"/>
    </location>
</feature>
<keyword evidence="3" id="KW-1185">Reference proteome</keyword>
<dbReference type="VEuPathDB" id="VectorBase:ADIR009009"/>
<sequence>MSLASELDFSANIRTHGAIVGVILALNAIVTLRIRAAWDQTAKKEDLPNGVESIDQLKAVLLIQGIAEALLAVIFWIGFLKYDPMHRISLRDVILCYGVFQRIRWCLTVIVGYIAVWLVQLFRIRWCLTVFVGFIAVVLTLAFI</sequence>
<organism evidence="2 3">
    <name type="scientific">Anopheles dirus</name>
    <dbReference type="NCBI Taxonomy" id="7168"/>
    <lineage>
        <taxon>Eukaryota</taxon>
        <taxon>Metazoa</taxon>
        <taxon>Ecdysozoa</taxon>
        <taxon>Arthropoda</taxon>
        <taxon>Hexapoda</taxon>
        <taxon>Insecta</taxon>
        <taxon>Pterygota</taxon>
        <taxon>Neoptera</taxon>
        <taxon>Endopterygota</taxon>
        <taxon>Diptera</taxon>
        <taxon>Nematocera</taxon>
        <taxon>Culicoidea</taxon>
        <taxon>Culicidae</taxon>
        <taxon>Anophelinae</taxon>
        <taxon>Anopheles</taxon>
    </lineage>
</organism>
<dbReference type="AlphaFoldDB" id="A0A182NMX4"/>
<feature type="transmembrane region" description="Helical" evidence="1">
    <location>
        <begin position="126"/>
        <end position="143"/>
    </location>
</feature>
<dbReference type="EnsemblMetazoa" id="ADIR009009-RA">
    <property type="protein sequence ID" value="ADIR009009-PA"/>
    <property type="gene ID" value="ADIR009009"/>
</dbReference>
<feature type="transmembrane region" description="Helical" evidence="1">
    <location>
        <begin position="59"/>
        <end position="79"/>
    </location>
</feature>
<feature type="transmembrane region" description="Helical" evidence="1">
    <location>
        <begin position="17"/>
        <end position="38"/>
    </location>
</feature>
<reference evidence="3" key="1">
    <citation type="submission" date="2013-03" db="EMBL/GenBank/DDBJ databases">
        <title>The Genome Sequence of Anopheles dirus WRAIR2.</title>
        <authorList>
            <consortium name="The Broad Institute Genomics Platform"/>
            <person name="Neafsey D.E."/>
            <person name="Walton C."/>
            <person name="Walker B."/>
            <person name="Young S.K."/>
            <person name="Zeng Q."/>
            <person name="Gargeya S."/>
            <person name="Fitzgerald M."/>
            <person name="Haas B."/>
            <person name="Abouelleil A."/>
            <person name="Allen A.W."/>
            <person name="Alvarado L."/>
            <person name="Arachchi H.M."/>
            <person name="Berlin A.M."/>
            <person name="Chapman S.B."/>
            <person name="Gainer-Dewar J."/>
            <person name="Goldberg J."/>
            <person name="Griggs A."/>
            <person name="Gujja S."/>
            <person name="Hansen M."/>
            <person name="Howarth C."/>
            <person name="Imamovic A."/>
            <person name="Ireland A."/>
            <person name="Larimer J."/>
            <person name="McCowan C."/>
            <person name="Murphy C."/>
            <person name="Pearson M."/>
            <person name="Poon T.W."/>
            <person name="Priest M."/>
            <person name="Roberts A."/>
            <person name="Saif S."/>
            <person name="Shea T."/>
            <person name="Sisk P."/>
            <person name="Sykes S."/>
            <person name="Wortman J."/>
            <person name="Nusbaum C."/>
            <person name="Birren B."/>
        </authorList>
    </citation>
    <scope>NUCLEOTIDE SEQUENCE [LARGE SCALE GENOMIC DNA]</scope>
    <source>
        <strain evidence="3">WRAIR2</strain>
    </source>
</reference>
<reference evidence="2" key="2">
    <citation type="submission" date="2020-05" db="UniProtKB">
        <authorList>
            <consortium name="EnsemblMetazoa"/>
        </authorList>
    </citation>
    <scope>IDENTIFICATION</scope>
    <source>
        <strain evidence="2">WRAIR2</strain>
    </source>
</reference>
<name>A0A182NMX4_9DIPT</name>
<evidence type="ECO:0000313" key="3">
    <source>
        <dbReference type="Proteomes" id="UP000075884"/>
    </source>
</evidence>
<protein>
    <submittedName>
        <fullName evidence="2">Uncharacterized protein</fullName>
    </submittedName>
</protein>